<dbReference type="InterPro" id="IPR036047">
    <property type="entry name" value="F-box-like_dom_sf"/>
</dbReference>
<dbReference type="SMART" id="SM00367">
    <property type="entry name" value="LRR_CC"/>
    <property type="match status" value="4"/>
</dbReference>
<sequence length="288" mass="32636">MEVKDDGGREEMGSGLIPNWNELPRGCLLEILIRLSMEQRWLGPMFVCKTWMYACQEPSLNSVFDLETRFLSTPESPTYWRQEFSEKVDSSLRSVVDWSKGGLTEIRVRHCTDRAISYASERCSNLEVLCVPSSPLVTDSSITKIASNCPKLRELDISYSYNISYKSLIMVGKNCQNMEILKRNLYVLRDHRNGNMEAEVIGRLMPKLKHLGLQFSTLNGNGLASICEGCLNLEYLDLYGCPALRSCHISASTPSLKNLKEIKLHPGVIAQRSGRRMPVPNRNRVIDL</sequence>
<name>A0A565AKP1_9BRAS</name>
<reference evidence="1" key="1">
    <citation type="submission" date="2019-07" db="EMBL/GenBank/DDBJ databases">
        <authorList>
            <person name="Dittberner H."/>
        </authorList>
    </citation>
    <scope>NUCLEOTIDE SEQUENCE [LARGE SCALE GENOMIC DNA]</scope>
</reference>
<dbReference type="InterPro" id="IPR006553">
    <property type="entry name" value="Leu-rich_rpt_Cys-con_subtyp"/>
</dbReference>
<dbReference type="OrthoDB" id="550575at2759"/>
<gene>
    <name evidence="1" type="ORF">ANE_LOCUS426</name>
</gene>
<protein>
    <recommendedName>
        <fullName evidence="3">F-box domain-containing protein</fullName>
    </recommendedName>
</protein>
<dbReference type="EMBL" id="CABITT030000001">
    <property type="protein sequence ID" value="VVA89981.1"/>
    <property type="molecule type" value="Genomic_DNA"/>
</dbReference>
<comment type="caution">
    <text evidence="1">The sequence shown here is derived from an EMBL/GenBank/DDBJ whole genome shotgun (WGS) entry which is preliminary data.</text>
</comment>
<keyword evidence="2" id="KW-1185">Reference proteome</keyword>
<dbReference type="PANTHER" id="PTHR38926">
    <property type="entry name" value="F-BOX DOMAIN CONTAINING PROTEIN, EXPRESSED"/>
    <property type="match status" value="1"/>
</dbReference>
<evidence type="ECO:0000313" key="1">
    <source>
        <dbReference type="EMBL" id="VVA89981.1"/>
    </source>
</evidence>
<proteinExistence type="predicted"/>
<dbReference type="SUPFAM" id="SSF52047">
    <property type="entry name" value="RNI-like"/>
    <property type="match status" value="1"/>
</dbReference>
<dbReference type="SUPFAM" id="SSF81383">
    <property type="entry name" value="F-box domain"/>
    <property type="match status" value="1"/>
</dbReference>
<dbReference type="Gene3D" id="3.80.10.10">
    <property type="entry name" value="Ribonuclease Inhibitor"/>
    <property type="match status" value="1"/>
</dbReference>
<accession>A0A565AKP1</accession>
<dbReference type="InterPro" id="IPR032675">
    <property type="entry name" value="LRR_dom_sf"/>
</dbReference>
<dbReference type="AlphaFoldDB" id="A0A565AKP1"/>
<organism evidence="1 2">
    <name type="scientific">Arabis nemorensis</name>
    <dbReference type="NCBI Taxonomy" id="586526"/>
    <lineage>
        <taxon>Eukaryota</taxon>
        <taxon>Viridiplantae</taxon>
        <taxon>Streptophyta</taxon>
        <taxon>Embryophyta</taxon>
        <taxon>Tracheophyta</taxon>
        <taxon>Spermatophyta</taxon>
        <taxon>Magnoliopsida</taxon>
        <taxon>eudicotyledons</taxon>
        <taxon>Gunneridae</taxon>
        <taxon>Pentapetalae</taxon>
        <taxon>rosids</taxon>
        <taxon>malvids</taxon>
        <taxon>Brassicales</taxon>
        <taxon>Brassicaceae</taxon>
        <taxon>Arabideae</taxon>
        <taxon>Arabis</taxon>
    </lineage>
</organism>
<dbReference type="Gene3D" id="1.20.1280.50">
    <property type="match status" value="1"/>
</dbReference>
<dbReference type="Proteomes" id="UP000489600">
    <property type="component" value="Unassembled WGS sequence"/>
</dbReference>
<dbReference type="PANTHER" id="PTHR38926:SF5">
    <property type="entry name" value="F-BOX AND LEUCINE-RICH REPEAT PROTEIN 6"/>
    <property type="match status" value="1"/>
</dbReference>
<evidence type="ECO:0000313" key="2">
    <source>
        <dbReference type="Proteomes" id="UP000489600"/>
    </source>
</evidence>
<evidence type="ECO:0008006" key="3">
    <source>
        <dbReference type="Google" id="ProtNLM"/>
    </source>
</evidence>